<protein>
    <submittedName>
        <fullName evidence="3">Uncharacterized protein</fullName>
    </submittedName>
</protein>
<keyword evidence="4" id="KW-1185">Reference proteome</keyword>
<accession>A0ABQ9EB47</accession>
<evidence type="ECO:0000256" key="1">
    <source>
        <dbReference type="SAM" id="Coils"/>
    </source>
</evidence>
<dbReference type="EMBL" id="JARBDR010000919">
    <property type="protein sequence ID" value="KAJ8300730.1"/>
    <property type="molecule type" value="Genomic_DNA"/>
</dbReference>
<evidence type="ECO:0000313" key="4">
    <source>
        <dbReference type="Proteomes" id="UP001217089"/>
    </source>
</evidence>
<organism evidence="3 4">
    <name type="scientific">Tegillarca granosa</name>
    <name type="common">Malaysian cockle</name>
    <name type="synonym">Anadara granosa</name>
    <dbReference type="NCBI Taxonomy" id="220873"/>
    <lineage>
        <taxon>Eukaryota</taxon>
        <taxon>Metazoa</taxon>
        <taxon>Spiralia</taxon>
        <taxon>Lophotrochozoa</taxon>
        <taxon>Mollusca</taxon>
        <taxon>Bivalvia</taxon>
        <taxon>Autobranchia</taxon>
        <taxon>Pteriomorphia</taxon>
        <taxon>Arcoida</taxon>
        <taxon>Arcoidea</taxon>
        <taxon>Arcidae</taxon>
        <taxon>Tegillarca</taxon>
    </lineage>
</organism>
<name>A0ABQ9EB47_TEGGR</name>
<comment type="caution">
    <text evidence="3">The sequence shown here is derived from an EMBL/GenBank/DDBJ whole genome shotgun (WGS) entry which is preliminary data.</text>
</comment>
<evidence type="ECO:0000256" key="2">
    <source>
        <dbReference type="SAM" id="MobiDB-lite"/>
    </source>
</evidence>
<proteinExistence type="predicted"/>
<dbReference type="PANTHER" id="PTHR14907:SF2">
    <property type="entry name" value="SUPPRESSOR APC DOMAIN-CONTAINING PROTEIN 2"/>
    <property type="match status" value="1"/>
</dbReference>
<keyword evidence="1" id="KW-0175">Coiled coil</keyword>
<reference evidence="3 4" key="1">
    <citation type="submission" date="2022-12" db="EMBL/GenBank/DDBJ databases">
        <title>Chromosome-level genome of Tegillarca granosa.</title>
        <authorList>
            <person name="Kim J."/>
        </authorList>
    </citation>
    <scope>NUCLEOTIDE SEQUENCE [LARGE SCALE GENOMIC DNA]</scope>
    <source>
        <strain evidence="3">Teg-2019</strain>
        <tissue evidence="3">Adductor muscle</tissue>
    </source>
</reference>
<evidence type="ECO:0000313" key="3">
    <source>
        <dbReference type="EMBL" id="KAJ8300730.1"/>
    </source>
</evidence>
<dbReference type="Proteomes" id="UP001217089">
    <property type="component" value="Unassembled WGS sequence"/>
</dbReference>
<feature type="region of interest" description="Disordered" evidence="2">
    <location>
        <begin position="1"/>
        <end position="24"/>
    </location>
</feature>
<gene>
    <name evidence="3" type="ORF">KUTeg_022249</name>
</gene>
<sequence length="78" mass="9029">MESTEKGFPLHMNLAMRSSTNADESTVKMLKDQNRQLTQEISQKSDKIAQLEQEKSSLIRDLFDARAKNKNYDDTTFM</sequence>
<feature type="coiled-coil region" evidence="1">
    <location>
        <begin position="27"/>
        <end position="68"/>
    </location>
</feature>
<dbReference type="InterPro" id="IPR026828">
    <property type="entry name" value="SAPC2_1/2"/>
</dbReference>
<dbReference type="PANTHER" id="PTHR14907">
    <property type="entry name" value="FI14130P"/>
    <property type="match status" value="1"/>
</dbReference>